<name>A0A9Q4EJH8_9BACI</name>
<feature type="domain" description="Carbohydrate kinase FGGY C-terminal" evidence="5">
    <location>
        <begin position="352"/>
        <end position="441"/>
    </location>
</feature>
<evidence type="ECO:0000313" key="7">
    <source>
        <dbReference type="Proteomes" id="UP001073053"/>
    </source>
</evidence>
<dbReference type="InterPro" id="IPR000577">
    <property type="entry name" value="Carb_kinase_FGGY"/>
</dbReference>
<dbReference type="AlphaFoldDB" id="A0A9Q4EJH8"/>
<comment type="similarity">
    <text evidence="1">Belongs to the FGGY kinase family.</text>
</comment>
<dbReference type="InterPro" id="IPR050406">
    <property type="entry name" value="FGGY_Carb_Kinase"/>
</dbReference>
<evidence type="ECO:0000313" key="6">
    <source>
        <dbReference type="EMBL" id="MCY9184068.1"/>
    </source>
</evidence>
<dbReference type="InterPro" id="IPR018485">
    <property type="entry name" value="FGGY_C"/>
</dbReference>
<evidence type="ECO:0000256" key="1">
    <source>
        <dbReference type="ARBA" id="ARBA00009156"/>
    </source>
</evidence>
<dbReference type="Proteomes" id="UP001073053">
    <property type="component" value="Unassembled WGS sequence"/>
</dbReference>
<dbReference type="Pfam" id="PF00370">
    <property type="entry name" value="FGGY_N"/>
    <property type="match status" value="1"/>
</dbReference>
<dbReference type="PANTHER" id="PTHR43095:SF2">
    <property type="entry name" value="GLUCONOKINASE"/>
    <property type="match status" value="1"/>
</dbReference>
<keyword evidence="2" id="KW-0808">Transferase</keyword>
<protein>
    <submittedName>
        <fullName evidence="6">FGGY family carbohydrate kinase</fullName>
    </submittedName>
</protein>
<dbReference type="Gene3D" id="3.30.420.40">
    <property type="match status" value="2"/>
</dbReference>
<gene>
    <name evidence="6" type="ORF">MOF03_05240</name>
</gene>
<accession>A0A9Q4EJH8</accession>
<evidence type="ECO:0000256" key="3">
    <source>
        <dbReference type="ARBA" id="ARBA00022777"/>
    </source>
</evidence>
<keyword evidence="3 6" id="KW-0418">Kinase</keyword>
<proteinExistence type="inferred from homology"/>
<dbReference type="InterPro" id="IPR043129">
    <property type="entry name" value="ATPase_NBD"/>
</dbReference>
<evidence type="ECO:0000259" key="4">
    <source>
        <dbReference type="Pfam" id="PF00370"/>
    </source>
</evidence>
<dbReference type="Pfam" id="PF02782">
    <property type="entry name" value="FGGY_C"/>
    <property type="match status" value="1"/>
</dbReference>
<dbReference type="RefSeq" id="WP_268496550.1">
    <property type="nucleotide sequence ID" value="NZ_JALAVZ010000003.1"/>
</dbReference>
<dbReference type="InterPro" id="IPR018484">
    <property type="entry name" value="FGGY_N"/>
</dbReference>
<sequence length="492" mass="54671">MTKQKGYLVFDIGTGNARVAVVSVSGSVQTVEREDIVYTTEPLYPDSRYFSPQALWNQIMNLAKRAISHSHHIEIIGLTSTSQRQGIVLLDQNGESFLGLPNIDNRGREWEENIPNREEVYSRTGRLPTALFSALKLYGLKHRQPSLWEKTASFTSISDWVTYQLSGVLTYEPSQATETLLFDVKQNTWSEEMCNIFGFSPSILPPIVRAGTVIGSITDEYAAELGLSHHAKVIAGGGDTQLAVKSTGAALGDAVIVSGTTTPITKIIDEIHEDRQNKAWLNCHTDQGQWLAETNPGVTGLNFQKLKDIFYPNEPYDVMEEEIAALAKEDHACVSSLGSYLSAEKNALTKGGFLFDVPLSAHLSRAHFVRAALQEIACSIKWNFDILTEITPFDRDYVWGCGGGFQSRAFTQYIANLLQKKIYVKEGYSQASVVGAAVVCNEAYRLTEEMSGSVRVIEPQDCRIEMTLYEEWKQVQRFFSGLEPLSGNKVLV</sequence>
<dbReference type="CDD" id="cd07798">
    <property type="entry name" value="ASKHA_NBD_FGGY_YoaC-like"/>
    <property type="match status" value="1"/>
</dbReference>
<organism evidence="6 7">
    <name type="scientific">Bacillus halotolerans</name>
    <dbReference type="NCBI Taxonomy" id="260554"/>
    <lineage>
        <taxon>Bacteria</taxon>
        <taxon>Bacillati</taxon>
        <taxon>Bacillota</taxon>
        <taxon>Bacilli</taxon>
        <taxon>Bacillales</taxon>
        <taxon>Bacillaceae</taxon>
        <taxon>Bacillus</taxon>
    </lineage>
</organism>
<dbReference type="SUPFAM" id="SSF53067">
    <property type="entry name" value="Actin-like ATPase domain"/>
    <property type="match status" value="2"/>
</dbReference>
<dbReference type="GO" id="GO:0016301">
    <property type="term" value="F:kinase activity"/>
    <property type="evidence" value="ECO:0007669"/>
    <property type="project" value="UniProtKB-KW"/>
</dbReference>
<dbReference type="GO" id="GO:0005975">
    <property type="term" value="P:carbohydrate metabolic process"/>
    <property type="evidence" value="ECO:0007669"/>
    <property type="project" value="InterPro"/>
</dbReference>
<dbReference type="EMBL" id="JALAWA010000003">
    <property type="protein sequence ID" value="MCY9184068.1"/>
    <property type="molecule type" value="Genomic_DNA"/>
</dbReference>
<evidence type="ECO:0000259" key="5">
    <source>
        <dbReference type="Pfam" id="PF02782"/>
    </source>
</evidence>
<evidence type="ECO:0000256" key="2">
    <source>
        <dbReference type="ARBA" id="ARBA00022679"/>
    </source>
</evidence>
<dbReference type="PIRSF" id="PIRSF000538">
    <property type="entry name" value="GlpK"/>
    <property type="match status" value="1"/>
</dbReference>
<dbReference type="PANTHER" id="PTHR43095">
    <property type="entry name" value="SUGAR KINASE"/>
    <property type="match status" value="1"/>
</dbReference>
<feature type="domain" description="Carbohydrate kinase FGGY N-terminal" evidence="4">
    <location>
        <begin position="7"/>
        <end position="244"/>
    </location>
</feature>
<reference evidence="6" key="1">
    <citation type="submission" date="2022-02" db="EMBL/GenBank/DDBJ databases">
        <title>Crop Bioprotection Bacillus Genome Sequencing.</title>
        <authorList>
            <person name="Dunlap C."/>
        </authorList>
    </citation>
    <scope>NUCLEOTIDE SEQUENCE</scope>
    <source>
        <strain evidence="6">EC49O2N-C10</strain>
    </source>
</reference>
<comment type="caution">
    <text evidence="6">The sequence shown here is derived from an EMBL/GenBank/DDBJ whole genome shotgun (WGS) entry which is preliminary data.</text>
</comment>